<evidence type="ECO:0000313" key="12">
    <source>
        <dbReference type="Proteomes" id="UP001153069"/>
    </source>
</evidence>
<dbReference type="InterPro" id="IPR007785">
    <property type="entry name" value="Anamorsin"/>
</dbReference>
<dbReference type="GO" id="GO:0016226">
    <property type="term" value="P:iron-sulfur cluster assembly"/>
    <property type="evidence" value="ECO:0007669"/>
    <property type="project" value="UniProtKB-UniRule"/>
</dbReference>
<feature type="binding site" evidence="9">
    <location>
        <position position="223"/>
    </location>
    <ligand>
        <name>[4Fe-4S] cluster</name>
        <dbReference type="ChEBI" id="CHEBI:49883"/>
    </ligand>
</feature>
<accession>A0A9N8DTH4</accession>
<comment type="similarity">
    <text evidence="2 9">Belongs to the anamorsin family.</text>
</comment>
<keyword evidence="9" id="KW-0001">2Fe-2S</keyword>
<feature type="domain" description="Anamorsin C-terminal" evidence="10">
    <location>
        <begin position="205"/>
        <end position="239"/>
    </location>
</feature>
<evidence type="ECO:0000259" key="10">
    <source>
        <dbReference type="Pfam" id="PF05093"/>
    </source>
</evidence>
<keyword evidence="6 9" id="KW-0408">Iron</keyword>
<evidence type="ECO:0000256" key="1">
    <source>
        <dbReference type="ARBA" id="ARBA00001966"/>
    </source>
</evidence>
<evidence type="ECO:0000256" key="5">
    <source>
        <dbReference type="ARBA" id="ARBA00022723"/>
    </source>
</evidence>
<comment type="function">
    <text evidence="9">Component of the cytosolic iron-sulfur (Fe-S) protein assembly (CIA) machinery. Required for the maturation of extramitochondrial Fe-S proteins. Part of an electron transfer chain functioning in an early step of cytosolic Fe-S biogenesis, facilitating the de novo assembly of a [4Fe-4S] cluster on the cytosolic Fe-S scaffold complex. Electrons are transferred from NADPH via a FAD- and FMN-containing diflavin oxidoreductase. Together with the diflavin oxidoreductase, also required for the assembly of the diferric tyrosyl radical cofactor of ribonucleotide reductase (RNR), probably by providing electrons for reduction during radical cofactor maturation in the catalytic small subunit.</text>
</comment>
<feature type="binding site" evidence="9">
    <location>
        <position position="212"/>
    </location>
    <ligand>
        <name>[4Fe-4S] cluster</name>
        <dbReference type="ChEBI" id="CHEBI:49883"/>
    </ligand>
</feature>
<evidence type="ECO:0000256" key="3">
    <source>
        <dbReference type="ARBA" id="ARBA00022485"/>
    </source>
</evidence>
<comment type="cofactor">
    <cofactor evidence="9">
        <name>[2Fe-2S] cluster</name>
        <dbReference type="ChEBI" id="CHEBI:190135"/>
    </cofactor>
</comment>
<dbReference type="AlphaFoldDB" id="A0A9N8DTH4"/>
<dbReference type="PANTHER" id="PTHR13273:SF14">
    <property type="entry name" value="ANAMORSIN"/>
    <property type="match status" value="1"/>
</dbReference>
<evidence type="ECO:0000256" key="6">
    <source>
        <dbReference type="ARBA" id="ARBA00023004"/>
    </source>
</evidence>
<feature type="short sequence motif" description="Cx2C motif 2" evidence="9">
    <location>
        <begin position="223"/>
        <end position="226"/>
    </location>
</feature>
<dbReference type="Pfam" id="PF05093">
    <property type="entry name" value="CIAPIN1"/>
    <property type="match status" value="1"/>
</dbReference>
<comment type="domain">
    <text evidence="9">The twin Cx2C motifs are involved in the recognition by the mitochondrial MIA40-ERV1 disulfide relay system. The formation of 2 disulfide bonds in the Cx2C motifs through dithiol/disulfide exchange reactions effectively traps the protein in the mitochondrial intermembrane space.</text>
</comment>
<comment type="cofactor">
    <cofactor evidence="1 9">
        <name>[4Fe-4S] cluster</name>
        <dbReference type="ChEBI" id="CHEBI:49883"/>
    </cofactor>
</comment>
<name>A0A9N8DTH4_9STRA</name>
<organism evidence="11 12">
    <name type="scientific">Seminavis robusta</name>
    <dbReference type="NCBI Taxonomy" id="568900"/>
    <lineage>
        <taxon>Eukaryota</taxon>
        <taxon>Sar</taxon>
        <taxon>Stramenopiles</taxon>
        <taxon>Ochrophyta</taxon>
        <taxon>Bacillariophyta</taxon>
        <taxon>Bacillariophyceae</taxon>
        <taxon>Bacillariophycidae</taxon>
        <taxon>Naviculales</taxon>
        <taxon>Naviculaceae</taxon>
        <taxon>Seminavis</taxon>
    </lineage>
</organism>
<dbReference type="GO" id="GO:0046872">
    <property type="term" value="F:metal ion binding"/>
    <property type="evidence" value="ECO:0007669"/>
    <property type="project" value="UniProtKB-KW"/>
</dbReference>
<dbReference type="GO" id="GO:0051537">
    <property type="term" value="F:2 iron, 2 sulfur cluster binding"/>
    <property type="evidence" value="ECO:0007669"/>
    <property type="project" value="UniProtKB-UniRule"/>
</dbReference>
<feature type="binding site" evidence="9">
    <location>
        <position position="193"/>
    </location>
    <ligand>
        <name>[2Fe-2S] cluster</name>
        <dbReference type="ChEBI" id="CHEBI:190135"/>
    </ligand>
</feature>
<evidence type="ECO:0000313" key="11">
    <source>
        <dbReference type="EMBL" id="CAB9508743.1"/>
    </source>
</evidence>
<dbReference type="OrthoDB" id="311633at2759"/>
<reference evidence="11" key="1">
    <citation type="submission" date="2020-06" db="EMBL/GenBank/DDBJ databases">
        <authorList>
            <consortium name="Plant Systems Biology data submission"/>
        </authorList>
    </citation>
    <scope>NUCLEOTIDE SEQUENCE</scope>
    <source>
        <strain evidence="11">D6</strain>
    </source>
</reference>
<comment type="domain">
    <text evidence="9">The N-terminal domain has structural similarity with S-adenosyl-L-methionine-dependent methyltransferases, but does not bind S-adenosyl-L-methionine. It is required for correct assembly of the 2 Fe-S clusters.</text>
</comment>
<comment type="subunit">
    <text evidence="9">Monomer.</text>
</comment>
<dbReference type="GO" id="GO:0051539">
    <property type="term" value="F:4 iron, 4 sulfur cluster binding"/>
    <property type="evidence" value="ECO:0007669"/>
    <property type="project" value="UniProtKB-KW"/>
</dbReference>
<keyword evidence="4 9" id="KW-0963">Cytoplasm</keyword>
<protein>
    <recommendedName>
        <fullName evidence="9">Anamorsin homolog</fullName>
    </recommendedName>
    <alternativeName>
        <fullName evidence="9">Fe-S cluster assembly protein DRE2 homolog</fullName>
    </alternativeName>
</protein>
<sequence length="249" mass="25811">MSQVRKFTVLLGSAANDPSTVSSGKAVAAATGADMKAARGDIGPSSLDHLDIVLNTNDLGLYDPMELASWAKCLQEGSTVSVSLLGDSNSSNLDAIHSSFLLAGLKGVSERREADGTRVFTANRPSAIKTSTGAKPLTKKQPAISVSLDDDDLIDEDILLTEDSALAPPPAMEATATAGDDCGGRTACDDCTCGRADKEAGEKKQQAKTSSCGKCGMGDAFRCASCPYLGMPAFKPGEEPVVLDLQDDF</sequence>
<evidence type="ECO:0000256" key="7">
    <source>
        <dbReference type="ARBA" id="ARBA00023014"/>
    </source>
</evidence>
<comment type="caution">
    <text evidence="9">Lacks conserved residue(s) required for the propagation of feature annotation.</text>
</comment>
<evidence type="ECO:0000256" key="8">
    <source>
        <dbReference type="ARBA" id="ARBA00023128"/>
    </source>
</evidence>
<keyword evidence="8 9" id="KW-0496">Mitochondrion</keyword>
<evidence type="ECO:0000256" key="2">
    <source>
        <dbReference type="ARBA" id="ARBA00008169"/>
    </source>
</evidence>
<dbReference type="HAMAP" id="MF_03115">
    <property type="entry name" value="Anamorsin"/>
    <property type="match status" value="1"/>
</dbReference>
<proteinExistence type="inferred from homology"/>
<evidence type="ECO:0000256" key="9">
    <source>
        <dbReference type="HAMAP-Rule" id="MF_03115"/>
    </source>
</evidence>
<feature type="short sequence motif" description="Cx2C motif 1" evidence="9">
    <location>
        <begin position="212"/>
        <end position="215"/>
    </location>
</feature>
<keyword evidence="7 9" id="KW-0411">Iron-sulfur</keyword>
<keyword evidence="12" id="KW-1185">Reference proteome</keyword>
<feature type="binding site" evidence="9">
    <location>
        <position position="191"/>
    </location>
    <ligand>
        <name>[2Fe-2S] cluster</name>
        <dbReference type="ChEBI" id="CHEBI:190135"/>
    </ligand>
</feature>
<feature type="binding site" evidence="9">
    <location>
        <position position="188"/>
    </location>
    <ligand>
        <name>[2Fe-2S] cluster</name>
        <dbReference type="ChEBI" id="CHEBI:190135"/>
    </ligand>
</feature>
<dbReference type="EMBL" id="CAICTM010000357">
    <property type="protein sequence ID" value="CAB9508743.1"/>
    <property type="molecule type" value="Genomic_DNA"/>
</dbReference>
<comment type="caution">
    <text evidence="11">The sequence shown here is derived from an EMBL/GenBank/DDBJ whole genome shotgun (WGS) entry which is preliminary data.</text>
</comment>
<keyword evidence="3 9" id="KW-0004">4Fe-4S</keyword>
<dbReference type="PANTHER" id="PTHR13273">
    <property type="entry name" value="ANAMORSIN"/>
    <property type="match status" value="1"/>
</dbReference>
<feature type="binding site" evidence="9">
    <location>
        <position position="226"/>
    </location>
    <ligand>
        <name>[4Fe-4S] cluster</name>
        <dbReference type="ChEBI" id="CHEBI:49883"/>
    </ligand>
</feature>
<gene>
    <name evidence="11" type="ORF">SEMRO_358_G125940.1</name>
</gene>
<comment type="domain">
    <text evidence="9">The C-terminal domain binds 2 Fe-S clusters but is otherwise mostly in an intrinsically disordered conformation.</text>
</comment>
<dbReference type="Proteomes" id="UP001153069">
    <property type="component" value="Unassembled WGS sequence"/>
</dbReference>
<feature type="binding site" evidence="9">
    <location>
        <position position="182"/>
    </location>
    <ligand>
        <name>[2Fe-2S] cluster</name>
        <dbReference type="ChEBI" id="CHEBI:190135"/>
    </ligand>
</feature>
<keyword evidence="5 9" id="KW-0479">Metal-binding</keyword>
<evidence type="ECO:0000256" key="4">
    <source>
        <dbReference type="ARBA" id="ARBA00022490"/>
    </source>
</evidence>
<dbReference type="InterPro" id="IPR046408">
    <property type="entry name" value="CIAPIN1"/>
</dbReference>
<comment type="subcellular location">
    <subcellularLocation>
        <location evidence="9">Cytoplasm</location>
    </subcellularLocation>
    <subcellularLocation>
        <location evidence="9">Mitochondrion intermembrane space</location>
    </subcellularLocation>
</comment>
<feature type="binding site" evidence="9">
    <location>
        <position position="215"/>
    </location>
    <ligand>
        <name>[4Fe-4S] cluster</name>
        <dbReference type="ChEBI" id="CHEBI:49883"/>
    </ligand>
</feature>
<dbReference type="GO" id="GO:0005758">
    <property type="term" value="C:mitochondrial intermembrane space"/>
    <property type="evidence" value="ECO:0007669"/>
    <property type="project" value="UniProtKB-SubCell"/>
</dbReference>
<dbReference type="GO" id="GO:0009055">
    <property type="term" value="F:electron transfer activity"/>
    <property type="evidence" value="ECO:0007669"/>
    <property type="project" value="UniProtKB-UniRule"/>
</dbReference>
<feature type="region of interest" description="Fe-S binding site B" evidence="9">
    <location>
        <begin position="212"/>
        <end position="226"/>
    </location>
</feature>